<dbReference type="EMBL" id="AP008232">
    <property type="protein sequence ID" value="BAE73772.1"/>
    <property type="molecule type" value="Genomic_DNA"/>
</dbReference>
<dbReference type="SUPFAM" id="SSF51735">
    <property type="entry name" value="NAD(P)-binding Rossmann-fold domains"/>
    <property type="match status" value="1"/>
</dbReference>
<dbReference type="KEGG" id="sgl:SG0497"/>
<dbReference type="Proteomes" id="UP000001932">
    <property type="component" value="Chromosome"/>
</dbReference>
<keyword evidence="2" id="KW-1185">Reference proteome</keyword>
<gene>
    <name evidence="1" type="ordered locus">SG0497</name>
</gene>
<dbReference type="AlphaFoldDB" id="Q2NVQ3"/>
<dbReference type="HOGENOM" id="CLU_1703077_0_0_6"/>
<evidence type="ECO:0000313" key="2">
    <source>
        <dbReference type="Proteomes" id="UP000001932"/>
    </source>
</evidence>
<proteinExistence type="predicted"/>
<dbReference type="eggNOG" id="COG0169">
    <property type="taxonomic scope" value="Bacteria"/>
</dbReference>
<accession>Q2NVQ3</accession>
<name>Q2NVQ3_SODGM</name>
<protein>
    <submittedName>
        <fullName evidence="1">Uncharacterized protein</fullName>
    </submittedName>
</protein>
<dbReference type="STRING" id="343509.SG0497"/>
<organism evidence="1 2">
    <name type="scientific">Sodalis glossinidius (strain morsitans)</name>
    <dbReference type="NCBI Taxonomy" id="343509"/>
    <lineage>
        <taxon>Bacteria</taxon>
        <taxon>Pseudomonadati</taxon>
        <taxon>Pseudomonadota</taxon>
        <taxon>Gammaproteobacteria</taxon>
        <taxon>Enterobacterales</taxon>
        <taxon>Bruguierivoracaceae</taxon>
        <taxon>Sodalis</taxon>
    </lineage>
</organism>
<dbReference type="Gene3D" id="3.40.50.720">
    <property type="entry name" value="NAD(P)-binding Rossmann-like Domain"/>
    <property type="match status" value="1"/>
</dbReference>
<sequence>MNVLRRDAQGGWQGDMFDGAGLVASLQAEGFMLRGQHVKQLGSSGAAVALLGAGVASLTLCDPNGEVAQALVDRINAYYPNEPTRVSTAPADLHGIDSAYQLLPRRDETRRGPPCALYRVQSGATGGGYHYASSRDAAYRTRVKRAAGRLTAGR</sequence>
<evidence type="ECO:0000313" key="1">
    <source>
        <dbReference type="EMBL" id="BAE73772.1"/>
    </source>
</evidence>
<dbReference type="InterPro" id="IPR036291">
    <property type="entry name" value="NAD(P)-bd_dom_sf"/>
</dbReference>
<dbReference type="RefSeq" id="WP_011410470.1">
    <property type="nucleotide sequence ID" value="NC_007712.1"/>
</dbReference>
<reference evidence="1 2" key="1">
    <citation type="journal article" date="2006" name="Genome Res.">
        <title>Massive genome erosion and functional adaptations provide insights into the symbiotic lifestyle of Sodalis glossinidius in the tsetse host.</title>
        <authorList>
            <person name="Toh H."/>
            <person name="Weiss B.L."/>
            <person name="Perkin S.A.H."/>
            <person name="Yamashita A."/>
            <person name="Oshima K."/>
            <person name="Hattori M."/>
            <person name="Aksoy S."/>
        </authorList>
    </citation>
    <scope>NUCLEOTIDE SEQUENCE [LARGE SCALE GENOMIC DNA]</scope>
    <source>
        <strain evidence="2">morsitans</strain>
    </source>
</reference>